<protein>
    <recommendedName>
        <fullName evidence="3">CCHC-type domain-containing protein</fullName>
    </recommendedName>
</protein>
<dbReference type="PROSITE" id="PS50158">
    <property type="entry name" value="ZF_CCHC"/>
    <property type="match status" value="1"/>
</dbReference>
<evidence type="ECO:0000259" key="3">
    <source>
        <dbReference type="PROSITE" id="PS50158"/>
    </source>
</evidence>
<feature type="compositionally biased region" description="Basic and acidic residues" evidence="2">
    <location>
        <begin position="90"/>
        <end position="100"/>
    </location>
</feature>
<sequence>MHPICSCSSNIVKKGFTKYSELISCLLVAEQNNELLLKNHKSRLTGSALFSEVNVATCNHYNHESYRGCGRGRGYRGGHSKNVSFHQKWKNGEEKPEKKNSGQTSKHVETSCSRCGGKGHWSRTCRTLKHLIDLYQGSLNNKIKKIGINFIDNKSDGYIDMTHLDVADFFVDPNEKIDHLIGDGSVSK</sequence>
<reference evidence="4" key="1">
    <citation type="submission" date="2020-06" db="EMBL/GenBank/DDBJ databases">
        <authorList>
            <person name="Li T."/>
            <person name="Hu X."/>
            <person name="Zhang T."/>
            <person name="Song X."/>
            <person name="Zhang H."/>
            <person name="Dai N."/>
            <person name="Sheng W."/>
            <person name="Hou X."/>
            <person name="Wei L."/>
        </authorList>
    </citation>
    <scope>NUCLEOTIDE SEQUENCE</scope>
    <source>
        <strain evidence="4">G02</strain>
        <tissue evidence="4">Leaf</tissue>
    </source>
</reference>
<organism evidence="4">
    <name type="scientific">Sesamum radiatum</name>
    <name type="common">Black benniseed</name>
    <dbReference type="NCBI Taxonomy" id="300843"/>
    <lineage>
        <taxon>Eukaryota</taxon>
        <taxon>Viridiplantae</taxon>
        <taxon>Streptophyta</taxon>
        <taxon>Embryophyta</taxon>
        <taxon>Tracheophyta</taxon>
        <taxon>Spermatophyta</taxon>
        <taxon>Magnoliopsida</taxon>
        <taxon>eudicotyledons</taxon>
        <taxon>Gunneridae</taxon>
        <taxon>Pentapetalae</taxon>
        <taxon>asterids</taxon>
        <taxon>lamiids</taxon>
        <taxon>Lamiales</taxon>
        <taxon>Pedaliaceae</taxon>
        <taxon>Sesamum</taxon>
    </lineage>
</organism>
<dbReference type="PANTHER" id="PTHR33325">
    <property type="entry name" value="ZINC FINGER, CCHC-TYPE-RELATED"/>
    <property type="match status" value="1"/>
</dbReference>
<comment type="caution">
    <text evidence="4">The sequence shown here is derived from an EMBL/GenBank/DDBJ whole genome shotgun (WGS) entry which is preliminary data.</text>
</comment>
<gene>
    <name evidence="4" type="ORF">Sradi_5882700</name>
</gene>
<evidence type="ECO:0000313" key="4">
    <source>
        <dbReference type="EMBL" id="KAL0309404.1"/>
    </source>
</evidence>
<dbReference type="SUPFAM" id="SSF57756">
    <property type="entry name" value="Retrovirus zinc finger-like domains"/>
    <property type="match status" value="1"/>
</dbReference>
<name>A0AAW2KQY3_SESRA</name>
<accession>A0AAW2KQY3</accession>
<keyword evidence="1" id="KW-0862">Zinc</keyword>
<feature type="domain" description="CCHC-type" evidence="3">
    <location>
        <begin position="112"/>
        <end position="126"/>
    </location>
</feature>
<feature type="region of interest" description="Disordered" evidence="2">
    <location>
        <begin position="86"/>
        <end position="109"/>
    </location>
</feature>
<dbReference type="GO" id="GO:0008270">
    <property type="term" value="F:zinc ion binding"/>
    <property type="evidence" value="ECO:0007669"/>
    <property type="project" value="UniProtKB-KW"/>
</dbReference>
<evidence type="ECO:0000256" key="1">
    <source>
        <dbReference type="PROSITE-ProRule" id="PRU00047"/>
    </source>
</evidence>
<reference evidence="4" key="2">
    <citation type="journal article" date="2024" name="Plant">
        <title>Genomic evolution and insights into agronomic trait innovations of Sesamum species.</title>
        <authorList>
            <person name="Miao H."/>
            <person name="Wang L."/>
            <person name="Qu L."/>
            <person name="Liu H."/>
            <person name="Sun Y."/>
            <person name="Le M."/>
            <person name="Wang Q."/>
            <person name="Wei S."/>
            <person name="Zheng Y."/>
            <person name="Lin W."/>
            <person name="Duan Y."/>
            <person name="Cao H."/>
            <person name="Xiong S."/>
            <person name="Wang X."/>
            <person name="Wei L."/>
            <person name="Li C."/>
            <person name="Ma Q."/>
            <person name="Ju M."/>
            <person name="Zhao R."/>
            <person name="Li G."/>
            <person name="Mu C."/>
            <person name="Tian Q."/>
            <person name="Mei H."/>
            <person name="Zhang T."/>
            <person name="Gao T."/>
            <person name="Zhang H."/>
        </authorList>
    </citation>
    <scope>NUCLEOTIDE SEQUENCE</scope>
    <source>
        <strain evidence="4">G02</strain>
    </source>
</reference>
<keyword evidence="1" id="KW-0863">Zinc-finger</keyword>
<dbReference type="InterPro" id="IPR001878">
    <property type="entry name" value="Znf_CCHC"/>
</dbReference>
<proteinExistence type="predicted"/>
<dbReference type="GO" id="GO:0003676">
    <property type="term" value="F:nucleic acid binding"/>
    <property type="evidence" value="ECO:0007669"/>
    <property type="project" value="InterPro"/>
</dbReference>
<evidence type="ECO:0000256" key="2">
    <source>
        <dbReference type="SAM" id="MobiDB-lite"/>
    </source>
</evidence>
<dbReference type="InterPro" id="IPR036875">
    <property type="entry name" value="Znf_CCHC_sf"/>
</dbReference>
<dbReference type="AlphaFoldDB" id="A0AAW2KQY3"/>
<keyword evidence="1" id="KW-0479">Metal-binding</keyword>
<dbReference type="EMBL" id="JACGWJ010000027">
    <property type="protein sequence ID" value="KAL0309404.1"/>
    <property type="molecule type" value="Genomic_DNA"/>
</dbReference>
<dbReference type="PANTHER" id="PTHR33325:SF11">
    <property type="entry name" value="COLD SHOCK DOMAIN-CONTAINING PROTEIN 4-LIKE"/>
    <property type="match status" value="1"/>
</dbReference>